<dbReference type="Gene3D" id="3.40.50.300">
    <property type="entry name" value="P-loop containing nucleotide triphosphate hydrolases"/>
    <property type="match status" value="1"/>
</dbReference>
<feature type="binding site" evidence="8">
    <location>
        <begin position="15"/>
        <end position="23"/>
    </location>
    <ligand>
        <name>ATP</name>
        <dbReference type="ChEBI" id="CHEBI:30616"/>
    </ligand>
</feature>
<evidence type="ECO:0000313" key="10">
    <source>
        <dbReference type="EMBL" id="NLW35025.1"/>
    </source>
</evidence>
<evidence type="ECO:0000256" key="4">
    <source>
        <dbReference type="ARBA" id="ARBA00022777"/>
    </source>
</evidence>
<comment type="similarity">
    <text evidence="1 8">Belongs to the cytidylate kinase family. Type 1 subfamily.</text>
</comment>
<dbReference type="EC" id="2.7.4.25" evidence="8"/>
<dbReference type="InterPro" id="IPR011994">
    <property type="entry name" value="Cytidylate_kinase_dom"/>
</dbReference>
<evidence type="ECO:0000256" key="2">
    <source>
        <dbReference type="ARBA" id="ARBA00022679"/>
    </source>
</evidence>
<proteinExistence type="inferred from homology"/>
<accession>A0A971M3K9</accession>
<evidence type="ECO:0000256" key="6">
    <source>
        <dbReference type="ARBA" id="ARBA00047615"/>
    </source>
</evidence>
<name>A0A971M3K9_9BACT</name>
<dbReference type="InterPro" id="IPR027417">
    <property type="entry name" value="P-loop_NTPase"/>
</dbReference>
<evidence type="ECO:0000256" key="1">
    <source>
        <dbReference type="ARBA" id="ARBA00009427"/>
    </source>
</evidence>
<evidence type="ECO:0000256" key="3">
    <source>
        <dbReference type="ARBA" id="ARBA00022741"/>
    </source>
</evidence>
<keyword evidence="3 8" id="KW-0547">Nucleotide-binding</keyword>
<evidence type="ECO:0000313" key="11">
    <source>
        <dbReference type="Proteomes" id="UP000777265"/>
    </source>
</evidence>
<dbReference type="GO" id="GO:0006220">
    <property type="term" value="P:pyrimidine nucleotide metabolic process"/>
    <property type="evidence" value="ECO:0007669"/>
    <property type="project" value="UniProtKB-UniRule"/>
</dbReference>
<comment type="caution">
    <text evidence="10">The sequence shown here is derived from an EMBL/GenBank/DDBJ whole genome shotgun (WGS) entry which is preliminary data.</text>
</comment>
<dbReference type="EMBL" id="JAAYEE010000099">
    <property type="protein sequence ID" value="NLW35025.1"/>
    <property type="molecule type" value="Genomic_DNA"/>
</dbReference>
<protein>
    <recommendedName>
        <fullName evidence="8">Cytidylate kinase</fullName>
        <shortName evidence="8">CK</shortName>
        <ecNumber evidence="8">2.7.4.25</ecNumber>
    </recommendedName>
    <alternativeName>
        <fullName evidence="8">Cytidine monophosphate kinase</fullName>
        <shortName evidence="8">CMP kinase</shortName>
    </alternativeName>
</protein>
<evidence type="ECO:0000256" key="5">
    <source>
        <dbReference type="ARBA" id="ARBA00022840"/>
    </source>
</evidence>
<comment type="catalytic activity">
    <reaction evidence="7 8">
        <text>CMP + ATP = CDP + ADP</text>
        <dbReference type="Rhea" id="RHEA:11600"/>
        <dbReference type="ChEBI" id="CHEBI:30616"/>
        <dbReference type="ChEBI" id="CHEBI:58069"/>
        <dbReference type="ChEBI" id="CHEBI:60377"/>
        <dbReference type="ChEBI" id="CHEBI:456216"/>
        <dbReference type="EC" id="2.7.4.25"/>
    </reaction>
</comment>
<gene>
    <name evidence="8" type="primary">cmk</name>
    <name evidence="10" type="ORF">GXY80_06020</name>
</gene>
<sequence>MPESLPKNLIITIDGPSGAGKSTVARMVARALSYRYIDTGAMYRGVACAFIRRKKRCGGCDAGVDEAGDLPGREEMAALLDSLTLRFDFGEETKVFLDGEDISEEIREPAVSLLASRLSQSELVRDRLSHMQRAEGKSGAVVLEGRDTGSVVFPDAHAKFYLDAGPETRAVRRHLELSAKGHVPDLSTVKDEMARRDRNDSERSLAPLVIPEGAVYIDTTGLDAQGVVDVLLKHVRSLEDTWR</sequence>
<organism evidence="10 11">
    <name type="scientific">Syntrophorhabdus aromaticivorans</name>
    <dbReference type="NCBI Taxonomy" id="328301"/>
    <lineage>
        <taxon>Bacteria</taxon>
        <taxon>Pseudomonadati</taxon>
        <taxon>Thermodesulfobacteriota</taxon>
        <taxon>Syntrophorhabdia</taxon>
        <taxon>Syntrophorhabdales</taxon>
        <taxon>Syntrophorhabdaceae</taxon>
        <taxon>Syntrophorhabdus</taxon>
    </lineage>
</organism>
<dbReference type="HAMAP" id="MF_00238">
    <property type="entry name" value="Cytidyl_kinase_type1"/>
    <property type="match status" value="1"/>
</dbReference>
<keyword evidence="4 8" id="KW-0418">Kinase</keyword>
<reference evidence="10" key="1">
    <citation type="journal article" date="2020" name="Biotechnol. Biofuels">
        <title>New insights from the biogas microbiome by comprehensive genome-resolved metagenomics of nearly 1600 species originating from multiple anaerobic digesters.</title>
        <authorList>
            <person name="Campanaro S."/>
            <person name="Treu L."/>
            <person name="Rodriguez-R L.M."/>
            <person name="Kovalovszki A."/>
            <person name="Ziels R.M."/>
            <person name="Maus I."/>
            <person name="Zhu X."/>
            <person name="Kougias P.G."/>
            <person name="Basile A."/>
            <person name="Luo G."/>
            <person name="Schluter A."/>
            <person name="Konstantinidis K.T."/>
            <person name="Angelidaki I."/>
        </authorList>
    </citation>
    <scope>NUCLEOTIDE SEQUENCE</scope>
    <source>
        <strain evidence="10">AS06rmzACSIP_7</strain>
    </source>
</reference>
<dbReference type="SUPFAM" id="SSF52540">
    <property type="entry name" value="P-loop containing nucleoside triphosphate hydrolases"/>
    <property type="match status" value="1"/>
</dbReference>
<keyword evidence="5 8" id="KW-0067">ATP-binding</keyword>
<dbReference type="Proteomes" id="UP000777265">
    <property type="component" value="Unassembled WGS sequence"/>
</dbReference>
<evidence type="ECO:0000256" key="7">
    <source>
        <dbReference type="ARBA" id="ARBA00048478"/>
    </source>
</evidence>
<feature type="domain" description="Cytidylate kinase" evidence="9">
    <location>
        <begin position="11"/>
        <end position="236"/>
    </location>
</feature>
<dbReference type="GO" id="GO:0005524">
    <property type="term" value="F:ATP binding"/>
    <property type="evidence" value="ECO:0007669"/>
    <property type="project" value="UniProtKB-UniRule"/>
</dbReference>
<keyword evidence="2 8" id="KW-0808">Transferase</keyword>
<dbReference type="Pfam" id="PF02224">
    <property type="entry name" value="Cytidylate_kin"/>
    <property type="match status" value="1"/>
</dbReference>
<reference evidence="10" key="2">
    <citation type="submission" date="2020-01" db="EMBL/GenBank/DDBJ databases">
        <authorList>
            <person name="Campanaro S."/>
        </authorList>
    </citation>
    <scope>NUCLEOTIDE SEQUENCE</scope>
    <source>
        <strain evidence="10">AS06rmzACSIP_7</strain>
    </source>
</reference>
<comment type="catalytic activity">
    <reaction evidence="6 8">
        <text>dCMP + ATP = dCDP + ADP</text>
        <dbReference type="Rhea" id="RHEA:25094"/>
        <dbReference type="ChEBI" id="CHEBI:30616"/>
        <dbReference type="ChEBI" id="CHEBI:57566"/>
        <dbReference type="ChEBI" id="CHEBI:58593"/>
        <dbReference type="ChEBI" id="CHEBI:456216"/>
        <dbReference type="EC" id="2.7.4.25"/>
    </reaction>
</comment>
<dbReference type="AlphaFoldDB" id="A0A971M3K9"/>
<keyword evidence="8" id="KW-0963">Cytoplasm</keyword>
<dbReference type="GO" id="GO:0005737">
    <property type="term" value="C:cytoplasm"/>
    <property type="evidence" value="ECO:0007669"/>
    <property type="project" value="UniProtKB-SubCell"/>
</dbReference>
<comment type="subcellular location">
    <subcellularLocation>
        <location evidence="8">Cytoplasm</location>
    </subcellularLocation>
</comment>
<dbReference type="NCBIfam" id="TIGR00017">
    <property type="entry name" value="cmk"/>
    <property type="match status" value="1"/>
</dbReference>
<evidence type="ECO:0000259" key="9">
    <source>
        <dbReference type="Pfam" id="PF02224"/>
    </source>
</evidence>
<dbReference type="InterPro" id="IPR003136">
    <property type="entry name" value="Cytidylate_kin"/>
</dbReference>
<dbReference type="CDD" id="cd02020">
    <property type="entry name" value="CMPK"/>
    <property type="match status" value="1"/>
</dbReference>
<dbReference type="GO" id="GO:0036431">
    <property type="term" value="F:dCMP kinase activity"/>
    <property type="evidence" value="ECO:0007669"/>
    <property type="project" value="InterPro"/>
</dbReference>
<evidence type="ECO:0000256" key="8">
    <source>
        <dbReference type="HAMAP-Rule" id="MF_00238"/>
    </source>
</evidence>